<sequence length="172" mass="18376">MRVFLAALLAGIVGLMSAALAQPYDSPDALLEAFYAPYLSGDFPDDDASFRSAALNALYAADAEATPPGELGALDFDPYIDGQDYEISNLEIGSPSISGETATVEVRFDNFDQPTSLTYDLVLENGGWKIDDVASENPEFPYRLSEIFAGARADQGATDDSAITDLEEDLGD</sequence>
<reference evidence="4" key="1">
    <citation type="submission" date="2020-09" db="EMBL/GenBank/DDBJ databases">
        <title>Genome seq and assembly of Devosia sp.</title>
        <authorList>
            <person name="Chhetri G."/>
        </authorList>
    </citation>
    <scope>NUCLEOTIDE SEQUENCE</scope>
    <source>
        <strain evidence="4">PTR5</strain>
    </source>
</reference>
<gene>
    <name evidence="4" type="ORF">IC608_01710</name>
</gene>
<feature type="signal peptide" evidence="2">
    <location>
        <begin position="1"/>
        <end position="21"/>
    </location>
</feature>
<comment type="caution">
    <text evidence="4">The sequence shown here is derived from an EMBL/GenBank/DDBJ whole genome shotgun (WGS) entry which is preliminary data.</text>
</comment>
<dbReference type="AlphaFoldDB" id="A0A927FRR3"/>
<feature type="chain" id="PRO_5037356641" evidence="2">
    <location>
        <begin position="22"/>
        <end position="172"/>
    </location>
</feature>
<evidence type="ECO:0000256" key="2">
    <source>
        <dbReference type="SAM" id="SignalP"/>
    </source>
</evidence>
<dbReference type="Gene3D" id="3.10.450.50">
    <property type="match status" value="1"/>
</dbReference>
<evidence type="ECO:0000256" key="1">
    <source>
        <dbReference type="SAM" id="MobiDB-lite"/>
    </source>
</evidence>
<dbReference type="EMBL" id="JACYFU010000001">
    <property type="protein sequence ID" value="MBD8064192.1"/>
    <property type="molecule type" value="Genomic_DNA"/>
</dbReference>
<dbReference type="Proteomes" id="UP000654108">
    <property type="component" value="Unassembled WGS sequence"/>
</dbReference>
<feature type="domain" description="DUF3828" evidence="3">
    <location>
        <begin position="48"/>
        <end position="136"/>
    </location>
</feature>
<dbReference type="InterPro" id="IPR024289">
    <property type="entry name" value="DUF3828"/>
</dbReference>
<evidence type="ECO:0000313" key="4">
    <source>
        <dbReference type="EMBL" id="MBD8064192.1"/>
    </source>
</evidence>
<accession>A0A927FRR3</accession>
<dbReference type="Pfam" id="PF12883">
    <property type="entry name" value="DUF3828"/>
    <property type="match status" value="1"/>
</dbReference>
<proteinExistence type="predicted"/>
<evidence type="ECO:0000313" key="5">
    <source>
        <dbReference type="Proteomes" id="UP000654108"/>
    </source>
</evidence>
<protein>
    <submittedName>
        <fullName evidence="4">DUF3828 domain-containing protein</fullName>
    </submittedName>
</protein>
<evidence type="ECO:0000259" key="3">
    <source>
        <dbReference type="Pfam" id="PF12883"/>
    </source>
</evidence>
<name>A0A927FRR3_9HYPH</name>
<keyword evidence="2" id="KW-0732">Signal</keyword>
<feature type="region of interest" description="Disordered" evidence="1">
    <location>
        <begin position="153"/>
        <end position="172"/>
    </location>
</feature>
<keyword evidence="5" id="KW-1185">Reference proteome</keyword>
<organism evidence="4 5">
    <name type="scientific">Devosia oryzisoli</name>
    <dbReference type="NCBI Taxonomy" id="2774138"/>
    <lineage>
        <taxon>Bacteria</taxon>
        <taxon>Pseudomonadati</taxon>
        <taxon>Pseudomonadota</taxon>
        <taxon>Alphaproteobacteria</taxon>
        <taxon>Hyphomicrobiales</taxon>
        <taxon>Devosiaceae</taxon>
        <taxon>Devosia</taxon>
    </lineage>
</organism>
<dbReference type="RefSeq" id="WP_191772300.1">
    <property type="nucleotide sequence ID" value="NZ_JACYFU010000001.1"/>
</dbReference>